<gene>
    <name evidence="1" type="ORF">C446_05140</name>
</gene>
<evidence type="ECO:0000313" key="1">
    <source>
        <dbReference type="EMBL" id="EMA41673.1"/>
    </source>
</evidence>
<protein>
    <submittedName>
        <fullName evidence="1">Uncharacterized protein</fullName>
    </submittedName>
</protein>
<dbReference type="AlphaFoldDB" id="M0M8J3"/>
<organism evidence="1 2">
    <name type="scientific">Halobiforma nitratireducens JCM 10879</name>
    <dbReference type="NCBI Taxonomy" id="1227454"/>
    <lineage>
        <taxon>Archaea</taxon>
        <taxon>Methanobacteriati</taxon>
        <taxon>Methanobacteriota</taxon>
        <taxon>Stenosarchaea group</taxon>
        <taxon>Halobacteria</taxon>
        <taxon>Halobacteriales</taxon>
        <taxon>Natrialbaceae</taxon>
        <taxon>Halobiforma</taxon>
    </lineage>
</organism>
<accession>M0M8J3</accession>
<dbReference type="RefSeq" id="WP_006671985.1">
    <property type="nucleotide sequence ID" value="NZ_AOMA01000063.1"/>
</dbReference>
<proteinExistence type="predicted"/>
<evidence type="ECO:0000313" key="2">
    <source>
        <dbReference type="Proteomes" id="UP000011607"/>
    </source>
</evidence>
<comment type="caution">
    <text evidence="1">The sequence shown here is derived from an EMBL/GenBank/DDBJ whole genome shotgun (WGS) entry which is preliminary data.</text>
</comment>
<keyword evidence="2" id="KW-1185">Reference proteome</keyword>
<dbReference type="Proteomes" id="UP000011607">
    <property type="component" value="Unassembled WGS sequence"/>
</dbReference>
<sequence>MYEAFQLFLSEVESAITRAERHPVVDRRSTDEYLVADIDGPGLVAEFGTSSTRSDLHLEERDS</sequence>
<reference evidence="1 2" key="1">
    <citation type="journal article" date="2014" name="PLoS Genet.">
        <title>Phylogenetically driven sequencing of extremely halophilic archaea reveals strategies for static and dynamic osmo-response.</title>
        <authorList>
            <person name="Becker E.A."/>
            <person name="Seitzer P.M."/>
            <person name="Tritt A."/>
            <person name="Larsen D."/>
            <person name="Krusor M."/>
            <person name="Yao A.I."/>
            <person name="Wu D."/>
            <person name="Madern D."/>
            <person name="Eisen J.A."/>
            <person name="Darling A.E."/>
            <person name="Facciotti M.T."/>
        </authorList>
    </citation>
    <scope>NUCLEOTIDE SEQUENCE [LARGE SCALE GENOMIC DNA]</scope>
    <source>
        <strain evidence="1 2">JCM 10879</strain>
    </source>
</reference>
<name>M0M8J3_9EURY</name>
<dbReference type="EMBL" id="AOMA01000063">
    <property type="protein sequence ID" value="EMA41673.1"/>
    <property type="molecule type" value="Genomic_DNA"/>
</dbReference>